<dbReference type="OrthoDB" id="1928390at2759"/>
<dbReference type="GO" id="GO:0045892">
    <property type="term" value="P:negative regulation of DNA-templated transcription"/>
    <property type="evidence" value="ECO:0007669"/>
    <property type="project" value="UniProtKB-UniRule"/>
</dbReference>
<evidence type="ECO:0000256" key="4">
    <source>
        <dbReference type="ARBA" id="ARBA00023163"/>
    </source>
</evidence>
<feature type="region of interest" description="Disordered" evidence="7">
    <location>
        <begin position="50"/>
        <end position="69"/>
    </location>
</feature>
<gene>
    <name evidence="9" type="ORF">CDL12_22259</name>
</gene>
<dbReference type="Proteomes" id="UP000231279">
    <property type="component" value="Unassembled WGS sequence"/>
</dbReference>
<keyword evidence="10" id="KW-1185">Reference proteome</keyword>
<feature type="region of interest" description="Disordered" evidence="7">
    <location>
        <begin position="81"/>
        <end position="101"/>
    </location>
</feature>
<comment type="function">
    <text evidence="6">Transcriptional repressor that regulates multiple aspects of plant growth and development.</text>
</comment>
<evidence type="ECO:0000256" key="3">
    <source>
        <dbReference type="ARBA" id="ARBA00023015"/>
    </source>
</evidence>
<dbReference type="PANTHER" id="PTHR33057">
    <property type="entry name" value="TRANSCRIPTION REPRESSOR OFP7-RELATED"/>
    <property type="match status" value="1"/>
</dbReference>
<evidence type="ECO:0000256" key="1">
    <source>
        <dbReference type="ARBA" id="ARBA00004123"/>
    </source>
</evidence>
<comment type="caution">
    <text evidence="9">The sequence shown here is derived from an EMBL/GenBank/DDBJ whole genome shotgun (WGS) entry which is preliminary data.</text>
</comment>
<sequence>MKTNHTHPKSSKKEHFQTSMEENHHHFLLKLSRLLSSSLSTSCRFNTLPDVADTRTNSTQIPHENDLNSPFFKIPHKRPSKQALLFPPPKQNQSSSSNSGQWFTNTDAETDIFFSLSSNSGYSFPASHLETPEYEMGYDHISTEIYYSADGGFGRRRRHWKRRRKIKKRKQVGWMMEESYAVEKSSSDPYEDFRASMVEMIIEKQIFGKDDLERMLICYLGLNEGRLHGIIVDVFSEICRTLFCN</sequence>
<dbReference type="Pfam" id="PF04844">
    <property type="entry name" value="Ovate"/>
    <property type="match status" value="1"/>
</dbReference>
<protein>
    <recommendedName>
        <fullName evidence="6">Transcription repressor</fullName>
    </recommendedName>
    <alternativeName>
        <fullName evidence="6">Ovate family protein</fullName>
    </alternativeName>
</protein>
<dbReference type="PANTHER" id="PTHR33057:SF17">
    <property type="entry name" value="TRANSCRIPTION REPRESSOR OFP8"/>
    <property type="match status" value="1"/>
</dbReference>
<accession>A0A2G9GJ32</accession>
<dbReference type="PROSITE" id="PS51754">
    <property type="entry name" value="OVATE"/>
    <property type="match status" value="1"/>
</dbReference>
<keyword evidence="3 6" id="KW-0805">Transcription regulation</keyword>
<evidence type="ECO:0000313" key="9">
    <source>
        <dbReference type="EMBL" id="PIN05205.1"/>
    </source>
</evidence>
<name>A0A2G9GJ32_9LAMI</name>
<evidence type="ECO:0000313" key="10">
    <source>
        <dbReference type="Proteomes" id="UP000231279"/>
    </source>
</evidence>
<evidence type="ECO:0000256" key="6">
    <source>
        <dbReference type="RuleBase" id="RU367028"/>
    </source>
</evidence>
<dbReference type="AlphaFoldDB" id="A0A2G9GJ32"/>
<feature type="region of interest" description="Disordered" evidence="7">
    <location>
        <begin position="1"/>
        <end position="21"/>
    </location>
</feature>
<keyword evidence="4 6" id="KW-0804">Transcription</keyword>
<keyword evidence="5 6" id="KW-0539">Nucleus</keyword>
<evidence type="ECO:0000256" key="5">
    <source>
        <dbReference type="ARBA" id="ARBA00023242"/>
    </source>
</evidence>
<reference evidence="10" key="1">
    <citation type="journal article" date="2018" name="Gigascience">
        <title>Genome assembly of the Pink Ipe (Handroanthus impetiginosus, Bignoniaceae), a highly valued, ecologically keystone Neotropical timber forest tree.</title>
        <authorList>
            <person name="Silva-Junior O.B."/>
            <person name="Grattapaglia D."/>
            <person name="Novaes E."/>
            <person name="Collevatti R.G."/>
        </authorList>
    </citation>
    <scope>NUCLEOTIDE SEQUENCE [LARGE SCALE GENOMIC DNA]</scope>
    <source>
        <strain evidence="10">cv. UFG-1</strain>
    </source>
</reference>
<keyword evidence="2 6" id="KW-0678">Repressor</keyword>
<dbReference type="InterPro" id="IPR006458">
    <property type="entry name" value="Ovate_C"/>
</dbReference>
<dbReference type="STRING" id="429701.A0A2G9GJ32"/>
<dbReference type="InterPro" id="IPR038933">
    <property type="entry name" value="Ovate"/>
</dbReference>
<proteinExistence type="predicted"/>
<evidence type="ECO:0000256" key="7">
    <source>
        <dbReference type="SAM" id="MobiDB-lite"/>
    </source>
</evidence>
<feature type="domain" description="OVATE" evidence="8">
    <location>
        <begin position="182"/>
        <end position="241"/>
    </location>
</feature>
<dbReference type="NCBIfam" id="TIGR01568">
    <property type="entry name" value="A_thal_3678"/>
    <property type="match status" value="1"/>
</dbReference>
<organism evidence="9 10">
    <name type="scientific">Handroanthus impetiginosus</name>
    <dbReference type="NCBI Taxonomy" id="429701"/>
    <lineage>
        <taxon>Eukaryota</taxon>
        <taxon>Viridiplantae</taxon>
        <taxon>Streptophyta</taxon>
        <taxon>Embryophyta</taxon>
        <taxon>Tracheophyta</taxon>
        <taxon>Spermatophyta</taxon>
        <taxon>Magnoliopsida</taxon>
        <taxon>eudicotyledons</taxon>
        <taxon>Gunneridae</taxon>
        <taxon>Pentapetalae</taxon>
        <taxon>asterids</taxon>
        <taxon>lamiids</taxon>
        <taxon>Lamiales</taxon>
        <taxon>Bignoniaceae</taxon>
        <taxon>Crescentiina</taxon>
        <taxon>Tabebuia alliance</taxon>
        <taxon>Handroanthus</taxon>
    </lineage>
</organism>
<comment type="subcellular location">
    <subcellularLocation>
        <location evidence="1 6">Nucleus</location>
    </subcellularLocation>
</comment>
<evidence type="ECO:0000256" key="2">
    <source>
        <dbReference type="ARBA" id="ARBA00022491"/>
    </source>
</evidence>
<feature type="compositionally biased region" description="Basic residues" evidence="7">
    <location>
        <begin position="1"/>
        <end position="10"/>
    </location>
</feature>
<dbReference type="GO" id="GO:0005634">
    <property type="term" value="C:nucleus"/>
    <property type="evidence" value="ECO:0007669"/>
    <property type="project" value="UniProtKB-SubCell"/>
</dbReference>
<dbReference type="EMBL" id="NKXS01004853">
    <property type="protein sequence ID" value="PIN05205.1"/>
    <property type="molecule type" value="Genomic_DNA"/>
</dbReference>
<feature type="compositionally biased region" description="Basic and acidic residues" evidence="7">
    <location>
        <begin position="11"/>
        <end position="21"/>
    </location>
</feature>
<evidence type="ECO:0000259" key="8">
    <source>
        <dbReference type="PROSITE" id="PS51754"/>
    </source>
</evidence>